<evidence type="ECO:0000256" key="2">
    <source>
        <dbReference type="ARBA" id="ARBA00022694"/>
    </source>
</evidence>
<comment type="similarity">
    <text evidence="7">Belongs to the RnpA family.</text>
</comment>
<comment type="caution">
    <text evidence="10">The sequence shown here is derived from an EMBL/GenBank/DDBJ whole genome shotgun (WGS) entry which is preliminary data.</text>
</comment>
<evidence type="ECO:0000256" key="9">
    <source>
        <dbReference type="SAM" id="MobiDB-lite"/>
    </source>
</evidence>
<dbReference type="PROSITE" id="PS00648">
    <property type="entry name" value="RIBONUCLEASE_P"/>
    <property type="match status" value="1"/>
</dbReference>
<dbReference type="GO" id="GO:0004526">
    <property type="term" value="F:ribonuclease P activity"/>
    <property type="evidence" value="ECO:0007669"/>
    <property type="project" value="UniProtKB-UniRule"/>
</dbReference>
<dbReference type="InterPro" id="IPR020539">
    <property type="entry name" value="RNase_P_CS"/>
</dbReference>
<accession>A0A831ZSE2</accession>
<dbReference type="HAMAP" id="MF_00227">
    <property type="entry name" value="RNase_P"/>
    <property type="match status" value="1"/>
</dbReference>
<sequence length="131" mass="15233">MPEGHRPVTSASSRAARSFRPEERLKKRAEYLRVKKEGRRLPCGAFLVNIAVNGLAHHRLGLVVEKRFWKAVKRNRIKRRLREWFRLHKHTVPLPGLDIVIIARPGAEHFSTPHLADLFRECFRKGGLRMA</sequence>
<dbReference type="EMBL" id="DSTK01000032">
    <property type="protein sequence ID" value="HFK97679.1"/>
    <property type="molecule type" value="Genomic_DNA"/>
</dbReference>
<dbReference type="AlphaFoldDB" id="A0A831ZSE2"/>
<dbReference type="InterPro" id="IPR000100">
    <property type="entry name" value="RNase_P"/>
</dbReference>
<organism evidence="10">
    <name type="scientific">Desulfacinum infernum</name>
    <dbReference type="NCBI Taxonomy" id="35837"/>
    <lineage>
        <taxon>Bacteria</taxon>
        <taxon>Pseudomonadati</taxon>
        <taxon>Thermodesulfobacteriota</taxon>
        <taxon>Syntrophobacteria</taxon>
        <taxon>Syntrophobacterales</taxon>
        <taxon>Syntrophobacteraceae</taxon>
        <taxon>Desulfacinum</taxon>
    </lineage>
</organism>
<dbReference type="InterPro" id="IPR020568">
    <property type="entry name" value="Ribosomal_Su5_D2-typ_SF"/>
</dbReference>
<dbReference type="GO" id="GO:0042781">
    <property type="term" value="F:3'-tRNA processing endoribonuclease activity"/>
    <property type="evidence" value="ECO:0007669"/>
    <property type="project" value="TreeGrafter"/>
</dbReference>
<protein>
    <recommendedName>
        <fullName evidence="7 8">Ribonuclease P protein component</fullName>
        <shortName evidence="7">RNase P protein</shortName>
        <shortName evidence="7">RNaseP protein</shortName>
        <ecNumber evidence="7 8">3.1.26.5</ecNumber>
    </recommendedName>
    <alternativeName>
        <fullName evidence="7">Protein C5</fullName>
    </alternativeName>
</protein>
<evidence type="ECO:0000256" key="1">
    <source>
        <dbReference type="ARBA" id="ARBA00002663"/>
    </source>
</evidence>
<comment type="catalytic activity">
    <reaction evidence="7">
        <text>Endonucleolytic cleavage of RNA, removing 5'-extranucleotides from tRNA precursor.</text>
        <dbReference type="EC" id="3.1.26.5"/>
    </reaction>
</comment>
<dbReference type="SUPFAM" id="SSF54211">
    <property type="entry name" value="Ribosomal protein S5 domain 2-like"/>
    <property type="match status" value="1"/>
</dbReference>
<name>A0A831ZSE2_9BACT</name>
<evidence type="ECO:0000256" key="8">
    <source>
        <dbReference type="NCBIfam" id="TIGR00188"/>
    </source>
</evidence>
<dbReference type="NCBIfam" id="TIGR00188">
    <property type="entry name" value="rnpA"/>
    <property type="match status" value="1"/>
</dbReference>
<evidence type="ECO:0000256" key="5">
    <source>
        <dbReference type="ARBA" id="ARBA00022801"/>
    </source>
</evidence>
<dbReference type="Pfam" id="PF00825">
    <property type="entry name" value="Ribonuclease_P"/>
    <property type="match status" value="1"/>
</dbReference>
<evidence type="ECO:0000256" key="4">
    <source>
        <dbReference type="ARBA" id="ARBA00022759"/>
    </source>
</evidence>
<dbReference type="PANTHER" id="PTHR33992">
    <property type="entry name" value="RIBONUCLEASE P PROTEIN COMPONENT"/>
    <property type="match status" value="1"/>
</dbReference>
<dbReference type="GO" id="GO:0030677">
    <property type="term" value="C:ribonuclease P complex"/>
    <property type="evidence" value="ECO:0007669"/>
    <property type="project" value="TreeGrafter"/>
</dbReference>
<evidence type="ECO:0000256" key="6">
    <source>
        <dbReference type="ARBA" id="ARBA00022884"/>
    </source>
</evidence>
<evidence type="ECO:0000256" key="7">
    <source>
        <dbReference type="HAMAP-Rule" id="MF_00227"/>
    </source>
</evidence>
<dbReference type="GO" id="GO:0001682">
    <property type="term" value="P:tRNA 5'-leader removal"/>
    <property type="evidence" value="ECO:0007669"/>
    <property type="project" value="UniProtKB-UniRule"/>
</dbReference>
<dbReference type="EC" id="3.1.26.5" evidence="7 8"/>
<comment type="subunit">
    <text evidence="7">Consists of a catalytic RNA component (M1 or rnpB) and a protein subunit.</text>
</comment>
<keyword evidence="5 7" id="KW-0378">Hydrolase</keyword>
<keyword evidence="6 7" id="KW-0694">RNA-binding</keyword>
<dbReference type="InterPro" id="IPR014721">
    <property type="entry name" value="Ribsml_uS5_D2-typ_fold_subgr"/>
</dbReference>
<comment type="function">
    <text evidence="1 7">RNaseP catalyzes the removal of the 5'-leader sequence from pre-tRNA to produce the mature 5'-terminus. It can also cleave other RNA substrates such as 4.5S RNA. The protein component plays an auxiliary but essential role in vivo by binding to the 5'-leader sequence and broadening the substrate specificity of the ribozyme.</text>
</comment>
<dbReference type="PANTHER" id="PTHR33992:SF1">
    <property type="entry name" value="RIBONUCLEASE P PROTEIN COMPONENT"/>
    <property type="match status" value="1"/>
</dbReference>
<feature type="region of interest" description="Disordered" evidence="9">
    <location>
        <begin position="1"/>
        <end position="21"/>
    </location>
</feature>
<evidence type="ECO:0000313" key="10">
    <source>
        <dbReference type="EMBL" id="HFK97679.1"/>
    </source>
</evidence>
<keyword evidence="3 7" id="KW-0540">Nuclease</keyword>
<proteinExistence type="inferred from homology"/>
<dbReference type="Gene3D" id="3.30.230.10">
    <property type="match status" value="1"/>
</dbReference>
<reference evidence="10" key="1">
    <citation type="journal article" date="2020" name="mSystems">
        <title>Genome- and Community-Level Interaction Insights into Carbon Utilization and Element Cycling Functions of Hydrothermarchaeota in Hydrothermal Sediment.</title>
        <authorList>
            <person name="Zhou Z."/>
            <person name="Liu Y."/>
            <person name="Xu W."/>
            <person name="Pan J."/>
            <person name="Luo Z.H."/>
            <person name="Li M."/>
        </authorList>
    </citation>
    <scope>NUCLEOTIDE SEQUENCE [LARGE SCALE GENOMIC DNA]</scope>
    <source>
        <strain evidence="10">SpSt-456</strain>
    </source>
</reference>
<gene>
    <name evidence="7 10" type="primary">rnpA</name>
    <name evidence="10" type="ORF">ENS06_10220</name>
</gene>
<keyword evidence="2 7" id="KW-0819">tRNA processing</keyword>
<keyword evidence="4 7" id="KW-0255">Endonuclease</keyword>
<dbReference type="GO" id="GO:0000049">
    <property type="term" value="F:tRNA binding"/>
    <property type="evidence" value="ECO:0007669"/>
    <property type="project" value="UniProtKB-UniRule"/>
</dbReference>
<evidence type="ECO:0000256" key="3">
    <source>
        <dbReference type="ARBA" id="ARBA00022722"/>
    </source>
</evidence>